<dbReference type="EMBL" id="JAFBMS010000128">
    <property type="protein sequence ID" value="KAG9335135.1"/>
    <property type="molecule type" value="Genomic_DNA"/>
</dbReference>
<dbReference type="AlphaFoldDB" id="A0A8T2N3Z1"/>
<keyword evidence="5 7" id="KW-0472">Membrane</keyword>
<dbReference type="InterPro" id="IPR046755">
    <property type="entry name" value="VAS1_LD"/>
</dbReference>
<keyword evidence="11" id="KW-1185">Reference proteome</keyword>
<evidence type="ECO:0000256" key="5">
    <source>
        <dbReference type="ARBA" id="ARBA00023136"/>
    </source>
</evidence>
<feature type="domain" description="V-type proton ATPase subunit S1/VOA1 transmembrane" evidence="9">
    <location>
        <begin position="376"/>
        <end position="411"/>
    </location>
</feature>
<feature type="compositionally biased region" description="Gly residues" evidence="6">
    <location>
        <begin position="18"/>
        <end position="28"/>
    </location>
</feature>
<dbReference type="Pfam" id="PF05827">
    <property type="entry name" value="VAS1_LD"/>
    <property type="match status" value="1"/>
</dbReference>
<dbReference type="FunFam" id="2.40.160.110:FF:000003">
    <property type="entry name" value="ATPase H+ transporting accessory protein 1"/>
    <property type="match status" value="1"/>
</dbReference>
<dbReference type="PANTHER" id="PTHR12471:SF3">
    <property type="entry name" value="ATPASE, H+ TRANSPORTING, LYSOSOMAL ACCESSORY PROTEIN 1-LIKE"/>
    <property type="match status" value="1"/>
</dbReference>
<dbReference type="GO" id="GO:0001671">
    <property type="term" value="F:ATPase activator activity"/>
    <property type="evidence" value="ECO:0007669"/>
    <property type="project" value="TreeGrafter"/>
</dbReference>
<evidence type="ECO:0000259" key="8">
    <source>
        <dbReference type="Pfam" id="PF05827"/>
    </source>
</evidence>
<keyword evidence="3 7" id="KW-0812">Transmembrane</keyword>
<feature type="transmembrane region" description="Helical" evidence="7">
    <location>
        <begin position="375"/>
        <end position="398"/>
    </location>
</feature>
<evidence type="ECO:0000256" key="6">
    <source>
        <dbReference type="SAM" id="MobiDB-lite"/>
    </source>
</evidence>
<organism evidence="10 11">
    <name type="scientific">Albula glossodonta</name>
    <name type="common">roundjaw bonefish</name>
    <dbReference type="NCBI Taxonomy" id="121402"/>
    <lineage>
        <taxon>Eukaryota</taxon>
        <taxon>Metazoa</taxon>
        <taxon>Chordata</taxon>
        <taxon>Craniata</taxon>
        <taxon>Vertebrata</taxon>
        <taxon>Euteleostomi</taxon>
        <taxon>Actinopterygii</taxon>
        <taxon>Neopterygii</taxon>
        <taxon>Teleostei</taxon>
        <taxon>Albuliformes</taxon>
        <taxon>Albulidae</taxon>
        <taxon>Albula</taxon>
    </lineage>
</organism>
<evidence type="ECO:0000313" key="10">
    <source>
        <dbReference type="EMBL" id="KAG9335135.1"/>
    </source>
</evidence>
<feature type="region of interest" description="Disordered" evidence="6">
    <location>
        <begin position="142"/>
        <end position="179"/>
    </location>
</feature>
<dbReference type="InterPro" id="IPR046756">
    <property type="entry name" value="VAS1/VOA1_TM"/>
</dbReference>
<accession>A0A8T2N3Z1</accession>
<reference evidence="10" key="1">
    <citation type="thesis" date="2021" institute="BYU ScholarsArchive" country="Provo, UT, USA">
        <title>Applications of and Algorithms for Genome Assembly and Genomic Analyses with an Emphasis on Marine Teleosts.</title>
        <authorList>
            <person name="Pickett B.D."/>
        </authorList>
    </citation>
    <scope>NUCLEOTIDE SEQUENCE</scope>
    <source>
        <strain evidence="10">HI-2016</strain>
    </source>
</reference>
<dbReference type="Gene3D" id="2.40.160.110">
    <property type="match status" value="1"/>
</dbReference>
<protein>
    <recommendedName>
        <fullName evidence="12">ATPase H+ transporting accessory protein 1 like b</fullName>
    </recommendedName>
</protein>
<evidence type="ECO:0008006" key="12">
    <source>
        <dbReference type="Google" id="ProtNLM"/>
    </source>
</evidence>
<evidence type="ECO:0000259" key="9">
    <source>
        <dbReference type="Pfam" id="PF20520"/>
    </source>
</evidence>
<keyword evidence="4 7" id="KW-1133">Transmembrane helix</keyword>
<evidence type="ECO:0000256" key="2">
    <source>
        <dbReference type="ARBA" id="ARBA00009037"/>
    </source>
</evidence>
<dbReference type="Proteomes" id="UP000824540">
    <property type="component" value="Unassembled WGS sequence"/>
</dbReference>
<feature type="region of interest" description="Disordered" evidence="6">
    <location>
        <begin position="1"/>
        <end position="70"/>
    </location>
</feature>
<dbReference type="GO" id="GO:0033176">
    <property type="term" value="C:proton-transporting V-type ATPase complex"/>
    <property type="evidence" value="ECO:0007669"/>
    <property type="project" value="TreeGrafter"/>
</dbReference>
<dbReference type="GO" id="GO:0012505">
    <property type="term" value="C:endomembrane system"/>
    <property type="evidence" value="ECO:0007669"/>
    <property type="project" value="UniProtKB-ARBA"/>
</dbReference>
<feature type="domain" description="V-type proton ATPase subunit S1 luminal" evidence="8">
    <location>
        <begin position="202"/>
        <end position="359"/>
    </location>
</feature>
<gene>
    <name evidence="10" type="ORF">JZ751_005607</name>
</gene>
<name>A0A8T2N3Z1_9TELE</name>
<proteinExistence type="inferred from homology"/>
<evidence type="ECO:0000256" key="3">
    <source>
        <dbReference type="ARBA" id="ARBA00022692"/>
    </source>
</evidence>
<comment type="similarity">
    <text evidence="2">Belongs to the vacuolar ATPase subunit S1 family.</text>
</comment>
<evidence type="ECO:0000313" key="11">
    <source>
        <dbReference type="Proteomes" id="UP000824540"/>
    </source>
</evidence>
<comment type="subcellular location">
    <subcellularLocation>
        <location evidence="1">Membrane</location>
        <topology evidence="1">Single-pass membrane protein</topology>
    </subcellularLocation>
</comment>
<dbReference type="GO" id="GO:0030641">
    <property type="term" value="P:regulation of cellular pH"/>
    <property type="evidence" value="ECO:0007669"/>
    <property type="project" value="TreeGrafter"/>
</dbReference>
<sequence length="433" mass="47600">PGWEQGVQREGGRDTERGGCGGYSGFWKGGTKVPPALPLFVKPKSAKGPFHREHPPSPPPNPVNDTHSDRRVLRQVDVGQSRLMNSMAKHKLLPPLPVLLLASLLLLLPPPLPCDLVPAVPEESSETPASDPVGIIGDAEASEERGIPQEGDSPPATPHPLIRNLQPHGWSHAQDPPRAKRKLLQTGTALFAPLTVVHNNRPCILFRARKLAVRYRNYTTVDLTERTFGSAATVDTKDSVCSKDSATLSLNYGDVENLKGLVIRLEMSKTFYESAGQTWFTLDSVQIHYNCELEATFNAPEVYAPTTHSYHCQHVSSLQKYDTLLVPSAQSDSVQSESTSTDSSANWHITFTDFQIQAFNVQSGHFASARDCAALLTPAVLMGLVTSLILLLVLAYALHMVVHLKHIDRYEEHKTTVYFPRSPDVDRTDKNGS</sequence>
<evidence type="ECO:0000256" key="7">
    <source>
        <dbReference type="SAM" id="Phobius"/>
    </source>
</evidence>
<dbReference type="InterPro" id="IPR008388">
    <property type="entry name" value="Ac45_acc_su"/>
</dbReference>
<comment type="caution">
    <text evidence="10">The sequence shown here is derived from an EMBL/GenBank/DDBJ whole genome shotgun (WGS) entry which is preliminary data.</text>
</comment>
<evidence type="ECO:0000256" key="4">
    <source>
        <dbReference type="ARBA" id="ARBA00022989"/>
    </source>
</evidence>
<dbReference type="OrthoDB" id="9442153at2759"/>
<feature type="non-terminal residue" evidence="10">
    <location>
        <position position="1"/>
    </location>
</feature>
<dbReference type="GO" id="GO:0098588">
    <property type="term" value="C:bounding membrane of organelle"/>
    <property type="evidence" value="ECO:0007669"/>
    <property type="project" value="UniProtKB-ARBA"/>
</dbReference>
<dbReference type="PANTHER" id="PTHR12471">
    <property type="entry name" value="VACUOLAR ATP SYNTHASE SUBUNIT S1"/>
    <property type="match status" value="1"/>
</dbReference>
<dbReference type="GO" id="GO:0030659">
    <property type="term" value="C:cytoplasmic vesicle membrane"/>
    <property type="evidence" value="ECO:0007669"/>
    <property type="project" value="UniProtKB-ARBA"/>
</dbReference>
<dbReference type="Pfam" id="PF20520">
    <property type="entry name" value="Ac45-VOA1_TM"/>
    <property type="match status" value="1"/>
</dbReference>
<evidence type="ECO:0000256" key="1">
    <source>
        <dbReference type="ARBA" id="ARBA00004167"/>
    </source>
</evidence>